<protein>
    <submittedName>
        <fullName evidence="1">Uncharacterized protein</fullName>
    </submittedName>
</protein>
<sequence length="40" mass="4879">MAWELRVEAQDLLKPRLEIIMHRCNYIRDTHTLRVGFHDT</sequence>
<dbReference type="AlphaFoldDB" id="A7F5H3"/>
<proteinExistence type="predicted"/>
<organism evidence="1 2">
    <name type="scientific">Sclerotinia sclerotiorum (strain ATCC 18683 / 1980 / Ss-1)</name>
    <name type="common">White mold</name>
    <name type="synonym">Whetzelinia sclerotiorum</name>
    <dbReference type="NCBI Taxonomy" id="665079"/>
    <lineage>
        <taxon>Eukaryota</taxon>
        <taxon>Fungi</taxon>
        <taxon>Dikarya</taxon>
        <taxon>Ascomycota</taxon>
        <taxon>Pezizomycotina</taxon>
        <taxon>Leotiomycetes</taxon>
        <taxon>Helotiales</taxon>
        <taxon>Sclerotiniaceae</taxon>
        <taxon>Sclerotinia</taxon>
    </lineage>
</organism>
<dbReference type="RefSeq" id="XP_001586273.1">
    <property type="nucleotide sequence ID" value="XM_001586223.1"/>
</dbReference>
<evidence type="ECO:0000313" key="1">
    <source>
        <dbReference type="EMBL" id="EDN97994.1"/>
    </source>
</evidence>
<evidence type="ECO:0000313" key="2">
    <source>
        <dbReference type="Proteomes" id="UP000001312"/>
    </source>
</evidence>
<dbReference type="KEGG" id="ssl:SS1G_12851"/>
<accession>A7F5H3</accession>
<name>A7F5H3_SCLS1</name>
<dbReference type="GeneID" id="5482294"/>
<keyword evidence="2" id="KW-1185">Reference proteome</keyword>
<dbReference type="Proteomes" id="UP000001312">
    <property type="component" value="Unassembled WGS sequence"/>
</dbReference>
<gene>
    <name evidence="1" type="ORF">SS1G_12851</name>
</gene>
<dbReference type="EMBL" id="CH476642">
    <property type="protein sequence ID" value="EDN97994.1"/>
    <property type="molecule type" value="Genomic_DNA"/>
</dbReference>
<reference evidence="2" key="1">
    <citation type="journal article" date="2011" name="PLoS Genet.">
        <title>Genomic analysis of the necrotrophic fungal pathogens Sclerotinia sclerotiorum and Botrytis cinerea.</title>
        <authorList>
            <person name="Amselem J."/>
            <person name="Cuomo C.A."/>
            <person name="van Kan J.A."/>
            <person name="Viaud M."/>
            <person name="Benito E.P."/>
            <person name="Couloux A."/>
            <person name="Coutinho P.M."/>
            <person name="de Vries R.P."/>
            <person name="Dyer P.S."/>
            <person name="Fillinger S."/>
            <person name="Fournier E."/>
            <person name="Gout L."/>
            <person name="Hahn M."/>
            <person name="Kohn L."/>
            <person name="Lapalu N."/>
            <person name="Plummer K.M."/>
            <person name="Pradier J.M."/>
            <person name="Quevillon E."/>
            <person name="Sharon A."/>
            <person name="Simon A."/>
            <person name="ten Have A."/>
            <person name="Tudzynski B."/>
            <person name="Tudzynski P."/>
            <person name="Wincker P."/>
            <person name="Andrew M."/>
            <person name="Anthouard V."/>
            <person name="Beever R.E."/>
            <person name="Beffa R."/>
            <person name="Benoit I."/>
            <person name="Bouzid O."/>
            <person name="Brault B."/>
            <person name="Chen Z."/>
            <person name="Choquer M."/>
            <person name="Collemare J."/>
            <person name="Cotton P."/>
            <person name="Danchin E.G."/>
            <person name="Da Silva C."/>
            <person name="Gautier A."/>
            <person name="Giraud C."/>
            <person name="Giraud T."/>
            <person name="Gonzalez C."/>
            <person name="Grossetete S."/>
            <person name="Guldener U."/>
            <person name="Henrissat B."/>
            <person name="Howlett B.J."/>
            <person name="Kodira C."/>
            <person name="Kretschmer M."/>
            <person name="Lappartient A."/>
            <person name="Leroch M."/>
            <person name="Levis C."/>
            <person name="Mauceli E."/>
            <person name="Neuveglise C."/>
            <person name="Oeser B."/>
            <person name="Pearson M."/>
            <person name="Poulain J."/>
            <person name="Poussereau N."/>
            <person name="Quesneville H."/>
            <person name="Rascle C."/>
            <person name="Schumacher J."/>
            <person name="Segurens B."/>
            <person name="Sexton A."/>
            <person name="Silva E."/>
            <person name="Sirven C."/>
            <person name="Soanes D.M."/>
            <person name="Talbot N.J."/>
            <person name="Templeton M."/>
            <person name="Yandava C."/>
            <person name="Yarden O."/>
            <person name="Zeng Q."/>
            <person name="Rollins J.A."/>
            <person name="Lebrun M.H."/>
            <person name="Dickman M."/>
        </authorList>
    </citation>
    <scope>NUCLEOTIDE SEQUENCE [LARGE SCALE GENOMIC DNA]</scope>
    <source>
        <strain evidence="2">ATCC 18683 / 1980 / Ss-1</strain>
    </source>
</reference>
<dbReference type="InParanoid" id="A7F5H3"/>